<evidence type="ECO:0000313" key="3">
    <source>
        <dbReference type="Proteomes" id="UP000216147"/>
    </source>
</evidence>
<feature type="signal peptide" evidence="1">
    <location>
        <begin position="1"/>
        <end position="22"/>
    </location>
</feature>
<dbReference type="PROSITE" id="PS51257">
    <property type="entry name" value="PROKAR_LIPOPROTEIN"/>
    <property type="match status" value="1"/>
</dbReference>
<accession>A0A258HKI2</accession>
<sequence>MRDRLFIIGLAALVLAACQAPAGEAQTAPAAASATAGFSAPRTVGTHTVTGVLHGFEDAGFPMYAMEVGAAGGAAGDEANLQLLTLDPDAGGPVDPAAIQPMVGQAVTVRYSVTAATQMTDIRVNGASVLLPVEGGPGPVAGTRTIEGVLSGAEGESGDLPSSLTVTASDGTAVSFDAFIEPGMAGANGRTVTLQYVDDVNIELVSIVPAG</sequence>
<evidence type="ECO:0000256" key="1">
    <source>
        <dbReference type="SAM" id="SignalP"/>
    </source>
</evidence>
<feature type="chain" id="PRO_5012152453" evidence="1">
    <location>
        <begin position="23"/>
        <end position="211"/>
    </location>
</feature>
<comment type="caution">
    <text evidence="2">The sequence shown here is derived from an EMBL/GenBank/DDBJ whole genome shotgun (WGS) entry which is preliminary data.</text>
</comment>
<protein>
    <submittedName>
        <fullName evidence="2">Uncharacterized protein</fullName>
    </submittedName>
</protein>
<gene>
    <name evidence="2" type="ORF">B7Y86_08635</name>
</gene>
<reference evidence="2 3" key="1">
    <citation type="submission" date="2017-03" db="EMBL/GenBank/DDBJ databases">
        <title>Lifting the veil on microbial sulfur biogeochemistry in mining wastewaters.</title>
        <authorList>
            <person name="Kantor R.S."/>
            <person name="Colenbrander Nelson T."/>
            <person name="Marshall S."/>
            <person name="Bennett D."/>
            <person name="Apte S."/>
            <person name="Camacho D."/>
            <person name="Thomas B.C."/>
            <person name="Warren L.A."/>
            <person name="Banfield J.F."/>
        </authorList>
    </citation>
    <scope>NUCLEOTIDE SEQUENCE [LARGE SCALE GENOMIC DNA]</scope>
    <source>
        <strain evidence="2">32-68-21</strain>
    </source>
</reference>
<evidence type="ECO:0000313" key="2">
    <source>
        <dbReference type="EMBL" id="OYX56818.1"/>
    </source>
</evidence>
<keyword evidence="1" id="KW-0732">Signal</keyword>
<dbReference type="Proteomes" id="UP000216147">
    <property type="component" value="Unassembled WGS sequence"/>
</dbReference>
<organism evidence="2 3">
    <name type="scientific">Brevundimonas subvibrioides</name>
    <dbReference type="NCBI Taxonomy" id="74313"/>
    <lineage>
        <taxon>Bacteria</taxon>
        <taxon>Pseudomonadati</taxon>
        <taxon>Pseudomonadota</taxon>
        <taxon>Alphaproteobacteria</taxon>
        <taxon>Caulobacterales</taxon>
        <taxon>Caulobacteraceae</taxon>
        <taxon>Brevundimonas</taxon>
    </lineage>
</organism>
<proteinExistence type="predicted"/>
<dbReference type="AlphaFoldDB" id="A0A258HKI2"/>
<dbReference type="EMBL" id="NCEQ01000007">
    <property type="protein sequence ID" value="OYX56818.1"/>
    <property type="molecule type" value="Genomic_DNA"/>
</dbReference>
<name>A0A258HKI2_9CAUL</name>